<dbReference type="InterPro" id="IPR029058">
    <property type="entry name" value="AB_hydrolase_fold"/>
</dbReference>
<dbReference type="Gene3D" id="3.40.50.1820">
    <property type="entry name" value="alpha/beta hydrolase"/>
    <property type="match status" value="1"/>
</dbReference>
<dbReference type="PANTHER" id="PTHR43918">
    <property type="entry name" value="ACETYLCHOLINESTERASE"/>
    <property type="match status" value="1"/>
</dbReference>
<dbReference type="EMBL" id="JAVRRD010000010">
    <property type="protein sequence ID" value="KAK5054509.1"/>
    <property type="molecule type" value="Genomic_DNA"/>
</dbReference>
<dbReference type="Proteomes" id="UP001358417">
    <property type="component" value="Unassembled WGS sequence"/>
</dbReference>
<dbReference type="RefSeq" id="XP_064707282.1">
    <property type="nucleotide sequence ID" value="XM_064845024.1"/>
</dbReference>
<dbReference type="InterPro" id="IPR019826">
    <property type="entry name" value="Carboxylesterase_B_AS"/>
</dbReference>
<evidence type="ECO:0000259" key="5">
    <source>
        <dbReference type="Pfam" id="PF00135"/>
    </source>
</evidence>
<comment type="caution">
    <text evidence="6">The sequence shown here is derived from an EMBL/GenBank/DDBJ whole genome shotgun (WGS) entry which is preliminary data.</text>
</comment>
<dbReference type="InterPro" id="IPR002018">
    <property type="entry name" value="CarbesteraseB"/>
</dbReference>
<dbReference type="SUPFAM" id="SSF53474">
    <property type="entry name" value="alpha/beta-Hydrolases"/>
    <property type="match status" value="1"/>
</dbReference>
<keyword evidence="2 3" id="KW-0378">Hydrolase</keyword>
<reference evidence="6 7" key="1">
    <citation type="submission" date="2023-08" db="EMBL/GenBank/DDBJ databases">
        <title>Black Yeasts Isolated from many extreme environments.</title>
        <authorList>
            <person name="Coleine C."/>
            <person name="Stajich J.E."/>
            <person name="Selbmann L."/>
        </authorList>
    </citation>
    <scope>NUCLEOTIDE SEQUENCE [LARGE SCALE GENOMIC DNA]</scope>
    <source>
        <strain evidence="6 7">CCFEE 5792</strain>
    </source>
</reference>
<feature type="chain" id="PRO_5043101040" description="Carboxylic ester hydrolase" evidence="3">
    <location>
        <begin position="22"/>
        <end position="603"/>
    </location>
</feature>
<keyword evidence="4" id="KW-0472">Membrane</keyword>
<dbReference type="EC" id="3.1.1.-" evidence="3"/>
<evidence type="ECO:0000256" key="2">
    <source>
        <dbReference type="ARBA" id="ARBA00022801"/>
    </source>
</evidence>
<feature type="transmembrane region" description="Helical" evidence="4">
    <location>
        <begin position="580"/>
        <end position="602"/>
    </location>
</feature>
<keyword evidence="7" id="KW-1185">Reference proteome</keyword>
<organism evidence="6 7">
    <name type="scientific">Exophiala bonariae</name>
    <dbReference type="NCBI Taxonomy" id="1690606"/>
    <lineage>
        <taxon>Eukaryota</taxon>
        <taxon>Fungi</taxon>
        <taxon>Dikarya</taxon>
        <taxon>Ascomycota</taxon>
        <taxon>Pezizomycotina</taxon>
        <taxon>Eurotiomycetes</taxon>
        <taxon>Chaetothyriomycetidae</taxon>
        <taxon>Chaetothyriales</taxon>
        <taxon>Herpotrichiellaceae</taxon>
        <taxon>Exophiala</taxon>
    </lineage>
</organism>
<dbReference type="InterPro" id="IPR050654">
    <property type="entry name" value="AChE-related_enzymes"/>
</dbReference>
<evidence type="ECO:0000256" key="3">
    <source>
        <dbReference type="RuleBase" id="RU361235"/>
    </source>
</evidence>
<dbReference type="GeneID" id="89969620"/>
<keyword evidence="3" id="KW-0732">Signal</keyword>
<evidence type="ECO:0000313" key="6">
    <source>
        <dbReference type="EMBL" id="KAK5054509.1"/>
    </source>
</evidence>
<evidence type="ECO:0000313" key="7">
    <source>
        <dbReference type="Proteomes" id="UP001358417"/>
    </source>
</evidence>
<protein>
    <recommendedName>
        <fullName evidence="3">Carboxylic ester hydrolase</fullName>
        <ecNumber evidence="3">3.1.1.-</ecNumber>
    </recommendedName>
</protein>
<proteinExistence type="inferred from homology"/>
<dbReference type="GO" id="GO:0052689">
    <property type="term" value="F:carboxylic ester hydrolase activity"/>
    <property type="evidence" value="ECO:0007669"/>
    <property type="project" value="TreeGrafter"/>
</dbReference>
<keyword evidence="4" id="KW-0812">Transmembrane</keyword>
<dbReference type="PANTHER" id="PTHR43918:SF4">
    <property type="entry name" value="CARBOXYLIC ESTER HYDROLASE"/>
    <property type="match status" value="1"/>
</dbReference>
<dbReference type="PROSITE" id="PS00941">
    <property type="entry name" value="CARBOXYLESTERASE_B_2"/>
    <property type="match status" value="1"/>
</dbReference>
<feature type="signal peptide" evidence="3">
    <location>
        <begin position="1"/>
        <end position="21"/>
    </location>
</feature>
<sequence length="603" mass="63411">MRSALRAIALHVSSVISIAAAQTARGCQSCNTSAPTATIDSGSIIGRTTKLPDSGAPVKQFLGIPFAQPPIKDSRFLPPEPAQPWDEAYNATSQPFACMQYLGPPGPAKDIGVALFNSPPPPGESEDCLYLNVYVPEGGAAEKAVLFWIHGGSNRAGAASEPLYDGTSFAANHDIIVVAMNYRLGVFGFPRAPQLPLTERNLGALDQILALDWVQRNIRAFGGDPRKVTLMGESAGAMAVSNFINTYPDDPPFRAGVLQSGSSVVKIPPGTLNDDATAWTGLLEHLNCSNTPDSGILACVRAVPATALKEITETNAILFGDAVLDNFTVLEYPAEAWTMGKVAKVPILIGSTADDGSVFTLSAGDNVTAFIEASFGVGSALSQSLGQLYAYNAPATAGLTTGQQIIAQIATDATFRCTSGFVANLTSTRLDVPVWQYVFDAVVPSNEWEEYPGLGVYHASEIALIFGTYPRENSTEAEAALSQSMQKQFADFVKNPERGPGWDQWPDVGILSVNGTNAVTTVEDVRDLDAVCVVWDQVFALALSSASSATRNSSDSATQTSSSTASESSTIVSSNASTNFAGLVWSSCFGIAGIALLGLTVLL</sequence>
<gene>
    <name evidence="6" type="ORF">LTR84_001400</name>
</gene>
<keyword evidence="4" id="KW-1133">Transmembrane helix</keyword>
<evidence type="ECO:0000256" key="1">
    <source>
        <dbReference type="ARBA" id="ARBA00005964"/>
    </source>
</evidence>
<comment type="similarity">
    <text evidence="1 3">Belongs to the type-B carboxylesterase/lipase family.</text>
</comment>
<name>A0AAV9NH02_9EURO</name>
<accession>A0AAV9NH02</accession>
<dbReference type="Pfam" id="PF00135">
    <property type="entry name" value="COesterase"/>
    <property type="match status" value="1"/>
</dbReference>
<dbReference type="PROSITE" id="PS00122">
    <property type="entry name" value="CARBOXYLESTERASE_B_1"/>
    <property type="match status" value="1"/>
</dbReference>
<feature type="domain" description="Carboxylesterase type B" evidence="5">
    <location>
        <begin position="34"/>
        <end position="508"/>
    </location>
</feature>
<evidence type="ECO:0000256" key="4">
    <source>
        <dbReference type="SAM" id="Phobius"/>
    </source>
</evidence>
<dbReference type="AlphaFoldDB" id="A0AAV9NH02"/>
<dbReference type="InterPro" id="IPR019819">
    <property type="entry name" value="Carboxylesterase_B_CS"/>
</dbReference>